<dbReference type="GeneID" id="24124633"/>
<dbReference type="Proteomes" id="UP000030745">
    <property type="component" value="Unassembled WGS sequence"/>
</dbReference>
<dbReference type="OrthoDB" id="10408600at2759"/>
<keyword evidence="4" id="KW-1185">Reference proteome</keyword>
<organism evidence="3 4">
    <name type="scientific">Saprolegnia parasitica (strain CBS 223.65)</name>
    <dbReference type="NCBI Taxonomy" id="695850"/>
    <lineage>
        <taxon>Eukaryota</taxon>
        <taxon>Sar</taxon>
        <taxon>Stramenopiles</taxon>
        <taxon>Oomycota</taxon>
        <taxon>Saprolegniomycetes</taxon>
        <taxon>Saprolegniales</taxon>
        <taxon>Saprolegniaceae</taxon>
        <taxon>Saprolegnia</taxon>
    </lineage>
</organism>
<evidence type="ECO:0000313" key="4">
    <source>
        <dbReference type="Proteomes" id="UP000030745"/>
    </source>
</evidence>
<feature type="transmembrane region" description="Helical" evidence="2">
    <location>
        <begin position="102"/>
        <end position="129"/>
    </location>
</feature>
<evidence type="ECO:0000313" key="3">
    <source>
        <dbReference type="EMBL" id="KDO33255.1"/>
    </source>
</evidence>
<dbReference type="EMBL" id="KK583193">
    <property type="protein sequence ID" value="KDO33255.1"/>
    <property type="molecule type" value="Genomic_DNA"/>
</dbReference>
<feature type="transmembrane region" description="Helical" evidence="2">
    <location>
        <begin position="315"/>
        <end position="333"/>
    </location>
</feature>
<feature type="transmembrane region" description="Helical" evidence="2">
    <location>
        <begin position="165"/>
        <end position="182"/>
    </location>
</feature>
<name>A0A067CVI1_SAPPC</name>
<reference evidence="3 4" key="1">
    <citation type="journal article" date="2013" name="PLoS Genet.">
        <title>Distinctive expansion of potential virulence genes in the genome of the oomycete fish pathogen Saprolegnia parasitica.</title>
        <authorList>
            <person name="Jiang R.H."/>
            <person name="de Bruijn I."/>
            <person name="Haas B.J."/>
            <person name="Belmonte R."/>
            <person name="Lobach L."/>
            <person name="Christie J."/>
            <person name="van den Ackerveken G."/>
            <person name="Bottin A."/>
            <person name="Bulone V."/>
            <person name="Diaz-Moreno S.M."/>
            <person name="Dumas B."/>
            <person name="Fan L."/>
            <person name="Gaulin E."/>
            <person name="Govers F."/>
            <person name="Grenville-Briggs L.J."/>
            <person name="Horner N.R."/>
            <person name="Levin J.Z."/>
            <person name="Mammella M."/>
            <person name="Meijer H.J."/>
            <person name="Morris P."/>
            <person name="Nusbaum C."/>
            <person name="Oome S."/>
            <person name="Phillips A.J."/>
            <person name="van Rooyen D."/>
            <person name="Rzeszutek E."/>
            <person name="Saraiva M."/>
            <person name="Secombes C.J."/>
            <person name="Seidl M.F."/>
            <person name="Snel B."/>
            <person name="Stassen J.H."/>
            <person name="Sykes S."/>
            <person name="Tripathy S."/>
            <person name="van den Berg H."/>
            <person name="Vega-Arreguin J.C."/>
            <person name="Wawra S."/>
            <person name="Young S.K."/>
            <person name="Zeng Q."/>
            <person name="Dieguez-Uribeondo J."/>
            <person name="Russ C."/>
            <person name="Tyler B.M."/>
            <person name="van West P."/>
        </authorList>
    </citation>
    <scope>NUCLEOTIDE SEQUENCE [LARGE SCALE GENOMIC DNA]</scope>
    <source>
        <strain evidence="3 4">CBS 223.65</strain>
    </source>
</reference>
<feature type="transmembrane region" description="Helical" evidence="2">
    <location>
        <begin position="194"/>
        <end position="227"/>
    </location>
</feature>
<protein>
    <submittedName>
        <fullName evidence="3">Uncharacterized protein</fullName>
    </submittedName>
</protein>
<dbReference type="AlphaFoldDB" id="A0A067CVI1"/>
<accession>A0A067CVI1</accession>
<feature type="region of interest" description="Disordered" evidence="1">
    <location>
        <begin position="340"/>
        <end position="362"/>
    </location>
</feature>
<dbReference type="KEGG" id="spar:SPRG_02064"/>
<keyword evidence="2" id="KW-0812">Transmembrane</keyword>
<feature type="transmembrane region" description="Helical" evidence="2">
    <location>
        <begin position="75"/>
        <end position="96"/>
    </location>
</feature>
<feature type="transmembrane region" description="Helical" evidence="2">
    <location>
        <begin position="233"/>
        <end position="251"/>
    </location>
</feature>
<dbReference type="RefSeq" id="XP_012196011.1">
    <property type="nucleotide sequence ID" value="XM_012340621.1"/>
</dbReference>
<evidence type="ECO:0000256" key="2">
    <source>
        <dbReference type="SAM" id="Phobius"/>
    </source>
</evidence>
<gene>
    <name evidence="3" type="ORF">SPRG_02064</name>
</gene>
<keyword evidence="2" id="KW-1133">Transmembrane helix</keyword>
<proteinExistence type="predicted"/>
<feature type="transmembrane region" description="Helical" evidence="2">
    <location>
        <begin position="47"/>
        <end position="68"/>
    </location>
</feature>
<sequence>MASWLVDAKGLAFVSHTERSVNRTFTAYDTWLNDTRKAVLDPVEKPLLGYLATLALTAAAAVLIGRYAYRYKRTFVFSAVYLVILGALPVCLPGLVEDDAPFAVVAVGLALAGAVALTTSMRLSLMVLYAPLMYTFFRSLIGKYIGWLLASSSTMLAMLPVDLDACVPLGAVALLSAGVYSYDGRYSLEIERTFLFGCLLASATAAPLTGSFSLWALALACAMAVVGTYLRQIGWTVLWSLLLYQLLEIAVPSVPVLLICRDVACFGLIVPVMRLVITTNDGIHDLLSYVITCLVTPACARYVMDVLVAMTGWKALEALTLWVGLGAYFYVIMQPDFAAPKSPESREDDDDASDAPTADSIV</sequence>
<evidence type="ECO:0000256" key="1">
    <source>
        <dbReference type="SAM" id="MobiDB-lite"/>
    </source>
</evidence>
<dbReference type="VEuPathDB" id="FungiDB:SPRG_02064"/>
<keyword evidence="2" id="KW-0472">Membrane</keyword>